<accession>A0A3B0VY82</accession>
<feature type="domain" description="Polymerase beta nucleotidyltransferase" evidence="1">
    <location>
        <begin position="14"/>
        <end position="106"/>
    </location>
</feature>
<dbReference type="Pfam" id="PF18765">
    <property type="entry name" value="Polbeta"/>
    <property type="match status" value="1"/>
</dbReference>
<dbReference type="Gene3D" id="3.30.460.10">
    <property type="entry name" value="Beta Polymerase, domain 2"/>
    <property type="match status" value="1"/>
</dbReference>
<dbReference type="InterPro" id="IPR043519">
    <property type="entry name" value="NT_sf"/>
</dbReference>
<evidence type="ECO:0000313" key="2">
    <source>
        <dbReference type="EMBL" id="VAW43377.1"/>
    </source>
</evidence>
<dbReference type="CDD" id="cd05403">
    <property type="entry name" value="NT_KNTase_like"/>
    <property type="match status" value="1"/>
</dbReference>
<dbReference type="PANTHER" id="PTHR33933">
    <property type="entry name" value="NUCLEOTIDYLTRANSFERASE"/>
    <property type="match status" value="1"/>
</dbReference>
<dbReference type="InterPro" id="IPR041633">
    <property type="entry name" value="Polbeta"/>
</dbReference>
<organism evidence="2">
    <name type="scientific">hydrothermal vent metagenome</name>
    <dbReference type="NCBI Taxonomy" id="652676"/>
    <lineage>
        <taxon>unclassified sequences</taxon>
        <taxon>metagenomes</taxon>
        <taxon>ecological metagenomes</taxon>
    </lineage>
</organism>
<sequence>MKDNPEITLITDCIVREYQPDKIILFGSWARGDASKHSDIDLLVISDREKRLPRYKRGLDVRLLLSQFSSPKDILFYTHEDVERWRDVPQTFISTVLSEGRVLYER</sequence>
<name>A0A3B0VY82_9ZZZZ</name>
<proteinExistence type="predicted"/>
<protein>
    <recommendedName>
        <fullName evidence="1">Polymerase beta nucleotidyltransferase domain-containing protein</fullName>
    </recommendedName>
</protein>
<dbReference type="AlphaFoldDB" id="A0A3B0VY82"/>
<dbReference type="PANTHER" id="PTHR33933:SF3">
    <property type="entry name" value="PROTEIN ADENYLYLTRANSFERASE MJ0604-RELATED"/>
    <property type="match status" value="1"/>
</dbReference>
<reference evidence="2" key="1">
    <citation type="submission" date="2018-06" db="EMBL/GenBank/DDBJ databases">
        <authorList>
            <person name="Zhirakovskaya E."/>
        </authorList>
    </citation>
    <scope>NUCLEOTIDE SEQUENCE</scope>
</reference>
<gene>
    <name evidence="2" type="ORF">MNBD_CHLOROFLEXI01-2780</name>
</gene>
<evidence type="ECO:0000259" key="1">
    <source>
        <dbReference type="Pfam" id="PF18765"/>
    </source>
</evidence>
<dbReference type="EMBL" id="UOEU01001072">
    <property type="protein sequence ID" value="VAW43377.1"/>
    <property type="molecule type" value="Genomic_DNA"/>
</dbReference>
<dbReference type="SUPFAM" id="SSF81301">
    <property type="entry name" value="Nucleotidyltransferase"/>
    <property type="match status" value="1"/>
</dbReference>
<dbReference type="InterPro" id="IPR052548">
    <property type="entry name" value="Type_VII_TA_antitoxin"/>
</dbReference>